<organism evidence="1 2">
    <name type="scientific">Cymbomonas tetramitiformis</name>
    <dbReference type="NCBI Taxonomy" id="36881"/>
    <lineage>
        <taxon>Eukaryota</taxon>
        <taxon>Viridiplantae</taxon>
        <taxon>Chlorophyta</taxon>
        <taxon>Pyramimonadophyceae</taxon>
        <taxon>Pyramimonadales</taxon>
        <taxon>Pyramimonadaceae</taxon>
        <taxon>Cymbomonas</taxon>
    </lineage>
</organism>
<evidence type="ECO:0000313" key="1">
    <source>
        <dbReference type="EMBL" id="KAK3258824.1"/>
    </source>
</evidence>
<dbReference type="AlphaFoldDB" id="A0AAE0FFV9"/>
<proteinExistence type="predicted"/>
<reference evidence="1 2" key="1">
    <citation type="journal article" date="2015" name="Genome Biol. Evol.">
        <title>Comparative Genomics of a Bacterivorous Green Alga Reveals Evolutionary Causalities and Consequences of Phago-Mixotrophic Mode of Nutrition.</title>
        <authorList>
            <person name="Burns J.A."/>
            <person name="Paasch A."/>
            <person name="Narechania A."/>
            <person name="Kim E."/>
        </authorList>
    </citation>
    <scope>NUCLEOTIDE SEQUENCE [LARGE SCALE GENOMIC DNA]</scope>
    <source>
        <strain evidence="1 2">PLY_AMNH</strain>
    </source>
</reference>
<name>A0AAE0FFV9_9CHLO</name>
<dbReference type="EMBL" id="LGRX02019239">
    <property type="protein sequence ID" value="KAK3258824.1"/>
    <property type="molecule type" value="Genomic_DNA"/>
</dbReference>
<dbReference type="Proteomes" id="UP001190700">
    <property type="component" value="Unassembled WGS sequence"/>
</dbReference>
<keyword evidence="2" id="KW-1185">Reference proteome</keyword>
<gene>
    <name evidence="1" type="ORF">CYMTET_32145</name>
</gene>
<comment type="caution">
    <text evidence="1">The sequence shown here is derived from an EMBL/GenBank/DDBJ whole genome shotgun (WGS) entry which is preliminary data.</text>
</comment>
<sequence>MSVTCEILRRRTPTGSDNNLTDALKVIFEKATRLCRDVRQAEALHHGCPCSLPGHLQDRRQEVPLVHHDLHRGEKTLLTTLTC</sequence>
<evidence type="ECO:0000313" key="2">
    <source>
        <dbReference type="Proteomes" id="UP001190700"/>
    </source>
</evidence>
<protein>
    <submittedName>
        <fullName evidence="1">Uncharacterized protein</fullName>
    </submittedName>
</protein>
<accession>A0AAE0FFV9</accession>